<keyword evidence="4 5" id="KW-0560">Oxidoreductase</keyword>
<name>A0AB74UC93_9GAMM</name>
<evidence type="ECO:0000256" key="4">
    <source>
        <dbReference type="ARBA" id="ARBA00023002"/>
    </source>
</evidence>
<dbReference type="GO" id="GO:0043546">
    <property type="term" value="F:molybdopterin cofactor binding"/>
    <property type="evidence" value="ECO:0007669"/>
    <property type="project" value="UniProtKB-UniRule"/>
</dbReference>
<protein>
    <recommendedName>
        <fullName evidence="5">Protein-methionine-sulfoxide reductase catalytic subunit MsrP</fullName>
        <ecNumber evidence="5">1.8.5.-</ecNumber>
    </recommendedName>
</protein>
<dbReference type="InterPro" id="IPR000572">
    <property type="entry name" value="OxRdtase_Mopterin-bd_dom"/>
</dbReference>
<comment type="subunit">
    <text evidence="5">Heterodimer of a catalytic subunit (MsrP) and a heme-binding subunit (MsrQ).</text>
</comment>
<comment type="similarity">
    <text evidence="5">Belongs to the MsrP family.</text>
</comment>
<dbReference type="Pfam" id="PF00174">
    <property type="entry name" value="Oxidored_molyb"/>
    <property type="match status" value="1"/>
</dbReference>
<feature type="binding site" evidence="5">
    <location>
        <position position="189"/>
    </location>
    <ligand>
        <name>Mo-molybdopterin</name>
        <dbReference type="ChEBI" id="CHEBI:71302"/>
    </ligand>
</feature>
<evidence type="ECO:0000256" key="1">
    <source>
        <dbReference type="ARBA" id="ARBA00022505"/>
    </source>
</evidence>
<feature type="binding site" evidence="5">
    <location>
        <position position="154"/>
    </location>
    <ligand>
        <name>Mo-molybdopterin</name>
        <dbReference type="ChEBI" id="CHEBI:71302"/>
    </ligand>
    <ligandPart>
        <name>Mo</name>
        <dbReference type="ChEBI" id="CHEBI:28685"/>
    </ligandPart>
</feature>
<feature type="binding site" evidence="5">
    <location>
        <position position="239"/>
    </location>
    <ligand>
        <name>Mo-molybdopterin</name>
        <dbReference type="ChEBI" id="CHEBI:71302"/>
    </ligand>
</feature>
<dbReference type="NCBIfam" id="NF003767">
    <property type="entry name" value="PRK05363.1"/>
    <property type="match status" value="1"/>
</dbReference>
<feature type="binding site" evidence="5">
    <location>
        <position position="244"/>
    </location>
    <ligand>
        <name>Mo-molybdopterin</name>
        <dbReference type="ChEBI" id="CHEBI:71302"/>
    </ligand>
</feature>
<dbReference type="HAMAP" id="MF_01206">
    <property type="entry name" value="MsrP"/>
    <property type="match status" value="1"/>
</dbReference>
<evidence type="ECO:0000313" key="7">
    <source>
        <dbReference type="EMBL" id="XCJ80203.1"/>
    </source>
</evidence>
<keyword evidence="2 5" id="KW-0479">Metal-binding</keyword>
<dbReference type="GO" id="GO:0030091">
    <property type="term" value="P:protein repair"/>
    <property type="evidence" value="ECO:0007669"/>
    <property type="project" value="UniProtKB-UniRule"/>
</dbReference>
<dbReference type="Gene3D" id="3.90.420.10">
    <property type="entry name" value="Oxidoreductase, molybdopterin-binding domain"/>
    <property type="match status" value="1"/>
</dbReference>
<comment type="cofactor">
    <cofactor evidence="5">
        <name>Mo-molybdopterin</name>
        <dbReference type="ChEBI" id="CHEBI:71302"/>
    </cofactor>
    <text evidence="5">Binds 1 Mo-molybdopterin (Mo-MPT) cofactor per subunit.</text>
</comment>
<dbReference type="EC" id="1.8.5.-" evidence="5"/>
<feature type="domain" description="Oxidoreductase molybdopterin-binding" evidence="6">
    <location>
        <begin position="117"/>
        <end position="273"/>
    </location>
</feature>
<sequence length="339" mass="37650">MLIKITRPGDLRESNVTPESVYLSRRRFLGGLAGVGAGLALSGRALAAPADYADVPAGDPPAWLAGEIERAKWDAVVPQDPKLDKLTPYQDASAYNNFYEFGTGKGDPSKRAGSLTTQPWSVVIDGEVDNGGRVALEDLITPSRLEERIYRLRCVEAWSMVIPWLGIPLGDVIARAKPTAKAKYVRFETLVRPQEMPGQDSAFALIDWPYTEGLRLDEAMHPLTLLGVGMYGRELPNQNGAPLRLVVPWKYGFKSIKSIVRISLVSEQPVNSWQAIAPDEYGFYANVNPQVDHPRWSQATERRLPNSLFNPNIIDTRMFNGYADQVASLYSGMDLRKQF</sequence>
<dbReference type="AlphaFoldDB" id="A0AB74UC93"/>
<comment type="catalytic activity">
    <reaction evidence="5">
        <text>L-methionyl-[protein] + a quinone + H2O = L-methionyl-(S)-S-oxide-[protein] + a quinol</text>
        <dbReference type="Rhea" id="RHEA:51292"/>
        <dbReference type="Rhea" id="RHEA-COMP:12313"/>
        <dbReference type="Rhea" id="RHEA-COMP:12315"/>
        <dbReference type="ChEBI" id="CHEBI:15377"/>
        <dbReference type="ChEBI" id="CHEBI:16044"/>
        <dbReference type="ChEBI" id="CHEBI:24646"/>
        <dbReference type="ChEBI" id="CHEBI:44120"/>
        <dbReference type="ChEBI" id="CHEBI:132124"/>
    </reaction>
</comment>
<keyword evidence="3 5" id="KW-0732">Signal</keyword>
<gene>
    <name evidence="5 7" type="primary">msrP</name>
    <name evidence="7" type="ORF">ABV408_03250</name>
</gene>
<evidence type="ECO:0000256" key="3">
    <source>
        <dbReference type="ARBA" id="ARBA00022729"/>
    </source>
</evidence>
<dbReference type="InterPro" id="IPR022867">
    <property type="entry name" value="MsrP"/>
</dbReference>
<proteinExistence type="inferred from homology"/>
<feature type="binding site" evidence="5">
    <location>
        <position position="96"/>
    </location>
    <ligand>
        <name>Mo-molybdopterin</name>
        <dbReference type="ChEBI" id="CHEBI:71302"/>
    </ligand>
</feature>
<comment type="PTM">
    <text evidence="5">Predicted to be exported by the Tat system. The position of the signal peptide cleavage has not been experimentally proven.</text>
</comment>
<dbReference type="SUPFAM" id="SSF56524">
    <property type="entry name" value="Oxidoreductase molybdopterin-binding domain"/>
    <property type="match status" value="1"/>
</dbReference>
<dbReference type="InterPro" id="IPR006311">
    <property type="entry name" value="TAT_signal"/>
</dbReference>
<accession>A0AB74UC93</accession>
<keyword evidence="1 5" id="KW-0500">Molybdenum</keyword>
<feature type="binding site" evidence="5">
    <location>
        <begin position="255"/>
        <end position="257"/>
    </location>
    <ligand>
        <name>Mo-molybdopterin</name>
        <dbReference type="ChEBI" id="CHEBI:71302"/>
    </ligand>
</feature>
<dbReference type="PANTHER" id="PTHR43032:SF3">
    <property type="entry name" value="PROTEIN-METHIONINE-SULFOXIDE REDUCTASE CATALYTIC SUBUNIT MSRP"/>
    <property type="match status" value="1"/>
</dbReference>
<evidence type="ECO:0000256" key="2">
    <source>
        <dbReference type="ARBA" id="ARBA00022723"/>
    </source>
</evidence>
<dbReference type="EMBL" id="CP159578">
    <property type="protein sequence ID" value="XCJ80203.1"/>
    <property type="molecule type" value="Genomic_DNA"/>
</dbReference>
<dbReference type="PANTHER" id="PTHR43032">
    <property type="entry name" value="PROTEIN-METHIONINE-SULFOXIDE REDUCTASE"/>
    <property type="match status" value="1"/>
</dbReference>
<dbReference type="InterPro" id="IPR036374">
    <property type="entry name" value="OxRdtase_Mopterin-bd_sf"/>
</dbReference>
<organism evidence="7">
    <name type="scientific">Salinicola endophyticus</name>
    <dbReference type="NCBI Taxonomy" id="1949083"/>
    <lineage>
        <taxon>Bacteria</taxon>
        <taxon>Pseudomonadati</taxon>
        <taxon>Pseudomonadota</taxon>
        <taxon>Gammaproteobacteria</taxon>
        <taxon>Oceanospirillales</taxon>
        <taxon>Halomonadaceae</taxon>
        <taxon>Salinicola</taxon>
    </lineage>
</organism>
<comment type="function">
    <text evidence="5">Part of the MsrPQ system that repairs oxidized periplasmic proteins containing methionine sulfoxide residues (Met-O), using respiratory chain electrons. Thus protects these proteins from oxidative-stress damage caused by reactive species of oxygen and chlorine generated by the host defense mechanisms. MsrPQ is essential for the maintenance of envelope integrity under bleach stress, rescuing a wide series of structurally unrelated periplasmic proteins from methionine oxidation. The catalytic subunit MsrP is non-stereospecific, being able to reduce both (R-) and (S-) diastereoisomers of methionine sulfoxide.</text>
</comment>
<reference evidence="7" key="1">
    <citation type="submission" date="2024-06" db="EMBL/GenBank/DDBJ databases">
        <title>Complete genome of Salinicola endophyticus HNIBRBA4755.</title>
        <authorList>
            <person name="Shin S.Y."/>
            <person name="Kang H."/>
            <person name="Song J."/>
        </authorList>
    </citation>
    <scope>NUCLEOTIDE SEQUENCE</scope>
    <source>
        <strain evidence="7">HNIBRBA4755</strain>
    </source>
</reference>
<feature type="binding site" evidence="5">
    <location>
        <begin position="99"/>
        <end position="100"/>
    </location>
    <ligand>
        <name>Mo-molybdopterin</name>
        <dbReference type="ChEBI" id="CHEBI:71302"/>
    </ligand>
</feature>
<evidence type="ECO:0000256" key="5">
    <source>
        <dbReference type="HAMAP-Rule" id="MF_01206"/>
    </source>
</evidence>
<evidence type="ECO:0000259" key="6">
    <source>
        <dbReference type="Pfam" id="PF00174"/>
    </source>
</evidence>
<dbReference type="GO" id="GO:0016672">
    <property type="term" value="F:oxidoreductase activity, acting on a sulfur group of donors, quinone or similar compound as acceptor"/>
    <property type="evidence" value="ECO:0007669"/>
    <property type="project" value="UniProtKB-UniRule"/>
</dbReference>
<dbReference type="GO" id="GO:0046872">
    <property type="term" value="F:metal ion binding"/>
    <property type="evidence" value="ECO:0007669"/>
    <property type="project" value="UniProtKB-KW"/>
</dbReference>
<dbReference type="RefSeq" id="WP_353981040.1">
    <property type="nucleotide sequence ID" value="NZ_CP159578.1"/>
</dbReference>
<comment type="catalytic activity">
    <reaction evidence="5">
        <text>L-methionyl-[protein] + a quinone + H2O = L-methionyl-(R)-S-oxide-[protein] + a quinol</text>
        <dbReference type="Rhea" id="RHEA:51296"/>
        <dbReference type="Rhea" id="RHEA-COMP:12313"/>
        <dbReference type="Rhea" id="RHEA-COMP:12314"/>
        <dbReference type="ChEBI" id="CHEBI:15377"/>
        <dbReference type="ChEBI" id="CHEBI:16044"/>
        <dbReference type="ChEBI" id="CHEBI:24646"/>
        <dbReference type="ChEBI" id="CHEBI:45764"/>
        <dbReference type="ChEBI" id="CHEBI:132124"/>
    </reaction>
</comment>
<dbReference type="PROSITE" id="PS51318">
    <property type="entry name" value="TAT"/>
    <property type="match status" value="1"/>
</dbReference>